<name>A0ABV1BHB7_9FIRM</name>
<dbReference type="Proteomes" id="UP001473063">
    <property type="component" value="Unassembled WGS sequence"/>
</dbReference>
<dbReference type="RefSeq" id="WP_349057372.1">
    <property type="nucleotide sequence ID" value="NZ_JBBMEJ010000019.1"/>
</dbReference>
<feature type="transmembrane region" description="Helical" evidence="1">
    <location>
        <begin position="5"/>
        <end position="23"/>
    </location>
</feature>
<feature type="domain" description="Calcineurin-like phosphoesterase" evidence="2">
    <location>
        <begin position="155"/>
        <end position="338"/>
    </location>
</feature>
<comment type="caution">
    <text evidence="3">The sequence shown here is derived from an EMBL/GenBank/DDBJ whole genome shotgun (WGS) entry which is preliminary data.</text>
</comment>
<accession>A0ABV1BHB7</accession>
<keyword evidence="1" id="KW-0812">Transmembrane</keyword>
<dbReference type="InterPro" id="IPR051158">
    <property type="entry name" value="Metallophosphoesterase_sf"/>
</dbReference>
<keyword evidence="1" id="KW-1133">Transmembrane helix</keyword>
<dbReference type="Pfam" id="PF00149">
    <property type="entry name" value="Metallophos"/>
    <property type="match status" value="1"/>
</dbReference>
<feature type="transmembrane region" description="Helical" evidence="1">
    <location>
        <begin position="110"/>
        <end position="131"/>
    </location>
</feature>
<dbReference type="EMBL" id="JBBMEJ010000019">
    <property type="protein sequence ID" value="MEQ2372015.1"/>
    <property type="molecule type" value="Genomic_DNA"/>
</dbReference>
<evidence type="ECO:0000313" key="4">
    <source>
        <dbReference type="Proteomes" id="UP001473063"/>
    </source>
</evidence>
<organism evidence="3 4">
    <name type="scientific">Blautia aquisgranensis</name>
    <dbReference type="NCBI Taxonomy" id="3133153"/>
    <lineage>
        <taxon>Bacteria</taxon>
        <taxon>Bacillati</taxon>
        <taxon>Bacillota</taxon>
        <taxon>Clostridia</taxon>
        <taxon>Lachnospirales</taxon>
        <taxon>Lachnospiraceae</taxon>
        <taxon>Blautia</taxon>
    </lineage>
</organism>
<keyword evidence="4" id="KW-1185">Reference proteome</keyword>
<protein>
    <submittedName>
        <fullName evidence="3">Metallophosphoesterase</fullName>
    </submittedName>
</protein>
<gene>
    <name evidence="3" type="ORF">WMO28_13970</name>
</gene>
<reference evidence="3 4" key="1">
    <citation type="submission" date="2024-03" db="EMBL/GenBank/DDBJ databases">
        <title>Human intestinal bacterial collection.</title>
        <authorList>
            <person name="Pauvert C."/>
            <person name="Hitch T.C.A."/>
            <person name="Clavel T."/>
        </authorList>
    </citation>
    <scope>NUCLEOTIDE SEQUENCE [LARGE SCALE GENOMIC DNA]</scope>
    <source>
        <strain evidence="3 4">CLA-JM-H16</strain>
    </source>
</reference>
<proteinExistence type="predicted"/>
<dbReference type="Gene3D" id="3.60.21.10">
    <property type="match status" value="1"/>
</dbReference>
<sequence>MLAIILAPFYILINIYIVRWMILWMGACTHLFQTFAFRVCFAGVYVFLASSLLTCFLIRKPVGLHRFLKNTANYFQGTFLYILMVIVTTDLGRLILTHTIHPAWIYSRKAFVITGAVCTLLIISVSAYGILNQWKLKIKTFDVKVDKQVKEKDSLKIVLLADLHFGYSIGRRHAELLVKEINAQSPDLVCIAGDVFDNEYEGLKNPEKTASILRSIHSKYGVYACWGNHDLSEPILAGFTFRTPKKEYDDPRMYEFLKAANIRLLNDESVLIDDSFYLIGRKDPSRCRKTADTRKTPSALTESLDLRRPVIFMDHQPGELDEVARAGADLDLCGHTHDGQLFPLNICTSLVWENSCGYLKKGNMHNIVTSGAGIWGPNMRTATDSEICVINVEFKKSL</sequence>
<dbReference type="SUPFAM" id="SSF56300">
    <property type="entry name" value="Metallo-dependent phosphatases"/>
    <property type="match status" value="1"/>
</dbReference>
<keyword evidence="1" id="KW-0472">Membrane</keyword>
<dbReference type="PANTHER" id="PTHR31302">
    <property type="entry name" value="TRANSMEMBRANE PROTEIN WITH METALLOPHOSPHOESTERASE DOMAIN-RELATED"/>
    <property type="match status" value="1"/>
</dbReference>
<evidence type="ECO:0000259" key="2">
    <source>
        <dbReference type="Pfam" id="PF00149"/>
    </source>
</evidence>
<dbReference type="InterPro" id="IPR029052">
    <property type="entry name" value="Metallo-depent_PP-like"/>
</dbReference>
<dbReference type="PANTHER" id="PTHR31302:SF0">
    <property type="entry name" value="TRANSMEMBRANE PROTEIN WITH METALLOPHOSPHOESTERASE DOMAIN"/>
    <property type="match status" value="1"/>
</dbReference>
<feature type="transmembrane region" description="Helical" evidence="1">
    <location>
        <begin position="35"/>
        <end position="58"/>
    </location>
</feature>
<evidence type="ECO:0000256" key="1">
    <source>
        <dbReference type="SAM" id="Phobius"/>
    </source>
</evidence>
<dbReference type="InterPro" id="IPR004843">
    <property type="entry name" value="Calcineurin-like_PHP"/>
</dbReference>
<evidence type="ECO:0000313" key="3">
    <source>
        <dbReference type="EMBL" id="MEQ2372015.1"/>
    </source>
</evidence>
<feature type="transmembrane region" description="Helical" evidence="1">
    <location>
        <begin position="79"/>
        <end position="104"/>
    </location>
</feature>
<dbReference type="CDD" id="cd07385">
    <property type="entry name" value="MPP_YkuE_C"/>
    <property type="match status" value="1"/>
</dbReference>